<dbReference type="RefSeq" id="WP_155194021.1">
    <property type="nucleotide sequence ID" value="NZ_BAAAEA010000002.1"/>
</dbReference>
<dbReference type="InterPro" id="IPR036361">
    <property type="entry name" value="SAP_dom_sf"/>
</dbReference>
<accession>A0ABY1P2Y3</accession>
<gene>
    <name evidence="2" type="ORF">SAMN06265374_2525</name>
</gene>
<dbReference type="SUPFAM" id="SSF68906">
    <property type="entry name" value="SAP domain"/>
    <property type="match status" value="1"/>
</dbReference>
<protein>
    <recommendedName>
        <fullName evidence="1">SAP domain-containing protein</fullName>
    </recommendedName>
</protein>
<evidence type="ECO:0000313" key="2">
    <source>
        <dbReference type="EMBL" id="SMP25191.1"/>
    </source>
</evidence>
<organism evidence="2 3">
    <name type="scientific">Roseibium denhamense</name>
    <dbReference type="NCBI Taxonomy" id="76305"/>
    <lineage>
        <taxon>Bacteria</taxon>
        <taxon>Pseudomonadati</taxon>
        <taxon>Pseudomonadota</taxon>
        <taxon>Alphaproteobacteria</taxon>
        <taxon>Hyphomicrobiales</taxon>
        <taxon>Stappiaceae</taxon>
        <taxon>Roseibium</taxon>
    </lineage>
</organism>
<comment type="caution">
    <text evidence="2">The sequence shown here is derived from an EMBL/GenBank/DDBJ whole genome shotgun (WGS) entry which is preliminary data.</text>
</comment>
<evidence type="ECO:0000313" key="3">
    <source>
        <dbReference type="Proteomes" id="UP001157914"/>
    </source>
</evidence>
<evidence type="ECO:0000259" key="1">
    <source>
        <dbReference type="PROSITE" id="PS50800"/>
    </source>
</evidence>
<dbReference type="EMBL" id="FXTT01000003">
    <property type="protein sequence ID" value="SMP25191.1"/>
    <property type="molecule type" value="Genomic_DNA"/>
</dbReference>
<name>A0ABY1P2Y3_9HYPH</name>
<reference evidence="2 3" key="1">
    <citation type="submission" date="2017-05" db="EMBL/GenBank/DDBJ databases">
        <authorList>
            <person name="Varghese N."/>
            <person name="Submissions S."/>
        </authorList>
    </citation>
    <scope>NUCLEOTIDE SEQUENCE [LARGE SCALE GENOMIC DNA]</scope>
    <source>
        <strain evidence="2 3">DSM 15949</strain>
    </source>
</reference>
<sequence>MQNHDLETLEKAIYFLKVPELKELLAEAGFPPLGSKQEMVTALLAAVRGDLKAGATAKMSEAEKALRKSASNYDAKTQIVPGVFTNNQAHRMILRGLIGSHFAYTTYGMDWIKAKWHEGICPSFEDFAAYWQGEYERRQNAGEFESKKTLQRVRFFRAMKDKGLTKAELEGAWAEERARQSVFARKLIAQALAG</sequence>
<proteinExistence type="predicted"/>
<dbReference type="Proteomes" id="UP001157914">
    <property type="component" value="Unassembled WGS sequence"/>
</dbReference>
<dbReference type="InterPro" id="IPR003034">
    <property type="entry name" value="SAP_dom"/>
</dbReference>
<feature type="domain" description="SAP" evidence="1">
    <location>
        <begin position="13"/>
        <end position="47"/>
    </location>
</feature>
<keyword evidence="3" id="KW-1185">Reference proteome</keyword>
<dbReference type="PROSITE" id="PS50800">
    <property type="entry name" value="SAP"/>
    <property type="match status" value="1"/>
</dbReference>
<dbReference type="Pfam" id="PF02037">
    <property type="entry name" value="SAP"/>
    <property type="match status" value="1"/>
</dbReference>